<feature type="binding site" evidence="10">
    <location>
        <begin position="225"/>
        <end position="233"/>
    </location>
    <ligand>
        <name>ATP</name>
        <dbReference type="ChEBI" id="CHEBI:30616"/>
    </ligand>
</feature>
<comment type="pathway">
    <text evidence="1 10">Carbohydrate biosynthesis; gluconeogenesis.</text>
</comment>
<dbReference type="GO" id="GO:0005524">
    <property type="term" value="F:ATP binding"/>
    <property type="evidence" value="ECO:0007669"/>
    <property type="project" value="UniProtKB-UniRule"/>
</dbReference>
<comment type="caution">
    <text evidence="10">Lacks conserved residue(s) required for the propagation of feature annotation.</text>
</comment>
<comment type="function">
    <text evidence="10">Involved in the gluconeogenesis. Catalyzes the conversion of oxaloacetate (OAA) to phosphoenolpyruvate (PEP) through direct phosphoryl transfer between the nucleoside triphosphate and OAA.</text>
</comment>
<dbReference type="PANTHER" id="PTHR30031">
    <property type="entry name" value="PHOSPHOENOLPYRUVATE CARBOXYKINASE ATP"/>
    <property type="match status" value="1"/>
</dbReference>
<dbReference type="Gene3D" id="3.40.449.10">
    <property type="entry name" value="Phosphoenolpyruvate Carboxykinase, domain 1"/>
    <property type="match status" value="1"/>
</dbReference>
<feature type="binding site" evidence="10">
    <location>
        <position position="190"/>
    </location>
    <ligand>
        <name>substrate</name>
    </ligand>
</feature>
<evidence type="ECO:0000256" key="1">
    <source>
        <dbReference type="ARBA" id="ARBA00004742"/>
    </source>
</evidence>
<dbReference type="UniPathway" id="UPA00138"/>
<organism evidence="11 12">
    <name type="scientific">Proteiniclasticum ruminis</name>
    <dbReference type="NCBI Taxonomy" id="398199"/>
    <lineage>
        <taxon>Bacteria</taxon>
        <taxon>Bacillati</taxon>
        <taxon>Bacillota</taxon>
        <taxon>Clostridia</taxon>
        <taxon>Eubacteriales</taxon>
        <taxon>Clostridiaceae</taxon>
        <taxon>Proteiniclasticum</taxon>
    </lineage>
</organism>
<dbReference type="Gene3D" id="2.170.8.10">
    <property type="entry name" value="Phosphoenolpyruvate Carboxykinase, domain 2"/>
    <property type="match status" value="1"/>
</dbReference>
<feature type="binding site" evidence="10">
    <location>
        <position position="274"/>
    </location>
    <ligand>
        <name>ATP</name>
        <dbReference type="ChEBI" id="CHEBI:30616"/>
    </ligand>
</feature>
<dbReference type="InterPro" id="IPR013035">
    <property type="entry name" value="PEP_carboxykinase_C"/>
</dbReference>
<feature type="binding site" evidence="10">
    <location>
        <position position="310"/>
    </location>
    <ligand>
        <name>substrate</name>
    </ligand>
</feature>
<feature type="binding site" evidence="10">
    <location>
        <position position="435"/>
    </location>
    <ligand>
        <name>ATP</name>
        <dbReference type="ChEBI" id="CHEBI:30616"/>
    </ligand>
</feature>
<dbReference type="Gene3D" id="3.90.228.20">
    <property type="match status" value="1"/>
</dbReference>
<keyword evidence="11" id="KW-0808">Transferase</keyword>
<feature type="binding site" evidence="10">
    <location>
        <position position="51"/>
    </location>
    <ligand>
        <name>substrate</name>
    </ligand>
</feature>
<evidence type="ECO:0000313" key="12">
    <source>
        <dbReference type="Proteomes" id="UP000183255"/>
    </source>
</evidence>
<dbReference type="GO" id="GO:0046872">
    <property type="term" value="F:metal ion binding"/>
    <property type="evidence" value="ECO:0007669"/>
    <property type="project" value="UniProtKB-KW"/>
</dbReference>
<comment type="catalytic activity">
    <reaction evidence="9 10">
        <text>oxaloacetate + ATP = phosphoenolpyruvate + ADP + CO2</text>
        <dbReference type="Rhea" id="RHEA:18617"/>
        <dbReference type="ChEBI" id="CHEBI:16452"/>
        <dbReference type="ChEBI" id="CHEBI:16526"/>
        <dbReference type="ChEBI" id="CHEBI:30616"/>
        <dbReference type="ChEBI" id="CHEBI:58702"/>
        <dbReference type="ChEBI" id="CHEBI:456216"/>
        <dbReference type="EC" id="4.1.1.49"/>
    </reaction>
</comment>
<feature type="binding site" evidence="10">
    <location>
        <position position="184"/>
    </location>
    <ligand>
        <name>substrate</name>
    </ligand>
</feature>
<accession>A0A1G8JGD6</accession>
<feature type="binding site" evidence="10">
    <location>
        <position position="246"/>
    </location>
    <ligand>
        <name>Mn(2+)</name>
        <dbReference type="ChEBI" id="CHEBI:29035"/>
    </ligand>
</feature>
<evidence type="ECO:0000256" key="7">
    <source>
        <dbReference type="ARBA" id="ARBA00022840"/>
    </source>
</evidence>
<evidence type="ECO:0000313" key="11">
    <source>
        <dbReference type="EMBL" id="SDI30141.1"/>
    </source>
</evidence>
<keyword evidence="8 10" id="KW-0456">Lyase</keyword>
<reference evidence="11 12" key="1">
    <citation type="submission" date="2016-10" db="EMBL/GenBank/DDBJ databases">
        <authorList>
            <person name="de Groot N.N."/>
        </authorList>
    </citation>
    <scope>NUCLEOTIDE SEQUENCE [LARGE SCALE GENOMIC DNA]</scope>
    <source>
        <strain evidence="11 12">CGMCC 1.5058</strain>
    </source>
</reference>
<dbReference type="AlphaFoldDB" id="A0A1G8JGD6"/>
<keyword evidence="10" id="KW-0479">Metal-binding</keyword>
<dbReference type="PANTHER" id="PTHR30031:SF0">
    <property type="entry name" value="PHOSPHOENOLPYRUVATE CARBOXYKINASE (ATP)"/>
    <property type="match status" value="1"/>
</dbReference>
<keyword evidence="11" id="KW-0670">Pyruvate</keyword>
<dbReference type="EMBL" id="FNDZ01000002">
    <property type="protein sequence ID" value="SDI30141.1"/>
    <property type="molecule type" value="Genomic_DNA"/>
</dbReference>
<keyword evidence="11" id="KW-0418">Kinase</keyword>
<dbReference type="NCBIfam" id="NF006820">
    <property type="entry name" value="PRK09344.1-2"/>
    <property type="match status" value="1"/>
</dbReference>
<dbReference type="GO" id="GO:0004612">
    <property type="term" value="F:phosphoenolpyruvate carboxykinase (ATP) activity"/>
    <property type="evidence" value="ECO:0007669"/>
    <property type="project" value="UniProtKB-UniRule"/>
</dbReference>
<dbReference type="SUPFAM" id="SSF68923">
    <property type="entry name" value="PEP carboxykinase N-terminal domain"/>
    <property type="match status" value="1"/>
</dbReference>
<comment type="similarity">
    <text evidence="2 10">Belongs to the phosphoenolpyruvate carboxykinase (ATP) family.</text>
</comment>
<keyword evidence="4 10" id="KW-0312">Gluconeogenesis</keyword>
<dbReference type="GO" id="GO:0005829">
    <property type="term" value="C:cytosol"/>
    <property type="evidence" value="ECO:0007669"/>
    <property type="project" value="TreeGrafter"/>
</dbReference>
<feature type="binding site" evidence="10">
    <location>
        <position position="190"/>
    </location>
    <ligand>
        <name>Mn(2+)</name>
        <dbReference type="ChEBI" id="CHEBI:29035"/>
    </ligand>
</feature>
<dbReference type="NCBIfam" id="TIGR00224">
    <property type="entry name" value="pckA"/>
    <property type="match status" value="1"/>
</dbReference>
<dbReference type="PROSITE" id="PS00532">
    <property type="entry name" value="PEPCK_ATP"/>
    <property type="match status" value="1"/>
</dbReference>
<feature type="binding site" evidence="10">
    <location>
        <position position="310"/>
    </location>
    <ligand>
        <name>ATP</name>
        <dbReference type="ChEBI" id="CHEBI:30616"/>
    </ligand>
</feature>
<dbReference type="InterPro" id="IPR001272">
    <property type="entry name" value="PEP_carboxykinase_ATP"/>
</dbReference>
<dbReference type="Pfam" id="PF01293">
    <property type="entry name" value="PEPCK_ATP"/>
    <property type="match status" value="1"/>
</dbReference>
<dbReference type="NCBIfam" id="NF006821">
    <property type="entry name" value="PRK09344.1-3"/>
    <property type="match status" value="1"/>
</dbReference>
<evidence type="ECO:0000256" key="6">
    <source>
        <dbReference type="ARBA" id="ARBA00022793"/>
    </source>
</evidence>
<feature type="binding site" evidence="10">
    <location>
        <position position="209"/>
    </location>
    <ligand>
        <name>ATP</name>
        <dbReference type="ChEBI" id="CHEBI:30616"/>
    </ligand>
</feature>
<dbReference type="InterPro" id="IPR008210">
    <property type="entry name" value="PEP_carboxykinase_N"/>
</dbReference>
<dbReference type="RefSeq" id="WP_031577088.1">
    <property type="nucleotide sequence ID" value="NZ_FNDZ01000002.1"/>
</dbReference>
<evidence type="ECO:0000256" key="2">
    <source>
        <dbReference type="ARBA" id="ARBA00006052"/>
    </source>
</evidence>
<evidence type="ECO:0000256" key="5">
    <source>
        <dbReference type="ARBA" id="ARBA00022741"/>
    </source>
</evidence>
<evidence type="ECO:0000256" key="3">
    <source>
        <dbReference type="ARBA" id="ARBA00012363"/>
    </source>
</evidence>
<comment type="cofactor">
    <cofactor evidence="10">
        <name>Mn(2+)</name>
        <dbReference type="ChEBI" id="CHEBI:29035"/>
    </cofactor>
    <text evidence="10">Binds 1 Mn(2+) ion per subunit.</text>
</comment>
<dbReference type="SUPFAM" id="SSF53795">
    <property type="entry name" value="PEP carboxykinase-like"/>
    <property type="match status" value="1"/>
</dbReference>
<evidence type="ECO:0000256" key="8">
    <source>
        <dbReference type="ARBA" id="ARBA00023239"/>
    </source>
</evidence>
<dbReference type="PIRSF" id="PIRSF006294">
    <property type="entry name" value="PEP_crbxkin"/>
    <property type="match status" value="1"/>
</dbReference>
<sequence>MSTMDLLGLREEQLKTGYSVCRLINEAVVRGEGRLTKEGALLIETGQYTGRSPKDRFIVLDELTKDTVAFGKTNLPLSEEVYRNLLQKVKSYVEDKELYVIKAKAGASENHAMDINVFCEDAAQAVFSSQIFIKDQDREGFDADFTVIALPNLKANGKEDGIHSEAFVIISFTDKLVLIGGTKYSGEIKKSIFSVMNYRLMGEGVLPMHCSANMGKDGKTALFFGLSGTGKTTLSADPKRFLIGDDEHGWSEEGVFNMEGGCYAKCINLDKDKEKEIYEAIRFGSVLENVIVSDRGIADYCDGSLTENTRCTYPLEYIENRVDEKKGGHPSTVLFLTADAFGVIPPISKLTREGAMYHFMSGYTSKLAGTERGIVNPETTFSALFGEPFMPRKIEEYAELLGKMIDEHNTEVYLINTGWSGGVYGVGQRTPLKYTRLMVDAALGGELDKAEFIHDEIFHLDVPVSVPGVPEELLHPRKLWKDEAEYEATAKELARKFKENFNRFEGAAERIVAAGPY</sequence>
<feature type="binding site" evidence="10">
    <location>
        <position position="209"/>
    </location>
    <ligand>
        <name>Mn(2+)</name>
        <dbReference type="ChEBI" id="CHEBI:29035"/>
    </ligand>
</feature>
<dbReference type="GO" id="GO:0016301">
    <property type="term" value="F:kinase activity"/>
    <property type="evidence" value="ECO:0007669"/>
    <property type="project" value="UniProtKB-KW"/>
</dbReference>
<dbReference type="EC" id="4.1.1.49" evidence="3 10"/>
<evidence type="ECO:0000256" key="10">
    <source>
        <dbReference type="HAMAP-Rule" id="MF_00453"/>
    </source>
</evidence>
<dbReference type="InterPro" id="IPR015994">
    <property type="entry name" value="PEPCK_ATP_CS"/>
</dbReference>
<keyword evidence="10" id="KW-0464">Manganese</keyword>
<proteinExistence type="inferred from homology"/>
<feature type="binding site" evidence="10">
    <location>
        <position position="190"/>
    </location>
    <ligand>
        <name>ATP</name>
        <dbReference type="ChEBI" id="CHEBI:30616"/>
    </ligand>
</feature>
<dbReference type="Proteomes" id="UP000183255">
    <property type="component" value="Unassembled WGS sequence"/>
</dbReference>
<comment type="subcellular location">
    <subcellularLocation>
        <location evidence="10">Cytoplasm</location>
    </subcellularLocation>
</comment>
<dbReference type="HAMAP" id="MF_00453">
    <property type="entry name" value="PEPCK_ATP"/>
    <property type="match status" value="1"/>
</dbReference>
<name>A0A1G8JGD6_9CLOT</name>
<keyword evidence="10" id="KW-0963">Cytoplasm</keyword>
<keyword evidence="7 10" id="KW-0067">ATP-binding</keyword>
<evidence type="ECO:0000256" key="9">
    <source>
        <dbReference type="ARBA" id="ARBA00047371"/>
    </source>
</evidence>
<protein>
    <recommendedName>
        <fullName evidence="3 10">Phosphoenolpyruvate carboxykinase (ATP)</fullName>
        <shortName evidence="10">PCK</shortName>
        <shortName evidence="10">PEP carboxykinase</shortName>
        <shortName evidence="10">PEPCK</shortName>
        <ecNumber evidence="3 10">4.1.1.49</ecNumber>
    </recommendedName>
</protein>
<dbReference type="GO" id="GO:0006094">
    <property type="term" value="P:gluconeogenesis"/>
    <property type="evidence" value="ECO:0007669"/>
    <property type="project" value="UniProtKB-UniRule"/>
</dbReference>
<keyword evidence="6 10" id="KW-0210">Decarboxylase</keyword>
<keyword evidence="5 10" id="KW-0547">Nucleotide-binding</keyword>
<evidence type="ECO:0000256" key="4">
    <source>
        <dbReference type="ARBA" id="ARBA00022432"/>
    </source>
</evidence>
<gene>
    <name evidence="10" type="primary">pckA</name>
    <name evidence="11" type="ORF">SAMN05421804_1021</name>
</gene>